<evidence type="ECO:0000256" key="1">
    <source>
        <dbReference type="SAM" id="Phobius"/>
    </source>
</evidence>
<accession>A0A553MS73</accession>
<sequence>MAAVSKYLTAKNSAVAGGVLLVLYLLKRRRTSAALNRKKGTLNDLKSEKDGKKERAAVDKMFFLRIVRILKIMVPRFFSREVTGPVFL</sequence>
<organism evidence="2 3">
    <name type="scientific">Danionella cerebrum</name>
    <dbReference type="NCBI Taxonomy" id="2873325"/>
    <lineage>
        <taxon>Eukaryota</taxon>
        <taxon>Metazoa</taxon>
        <taxon>Chordata</taxon>
        <taxon>Craniata</taxon>
        <taxon>Vertebrata</taxon>
        <taxon>Euteleostomi</taxon>
        <taxon>Actinopterygii</taxon>
        <taxon>Neopterygii</taxon>
        <taxon>Teleostei</taxon>
        <taxon>Ostariophysi</taxon>
        <taxon>Cypriniformes</taxon>
        <taxon>Danionidae</taxon>
        <taxon>Danioninae</taxon>
        <taxon>Danionella</taxon>
    </lineage>
</organism>
<dbReference type="OrthoDB" id="422637at2759"/>
<keyword evidence="1" id="KW-1133">Transmembrane helix</keyword>
<evidence type="ECO:0000313" key="3">
    <source>
        <dbReference type="Proteomes" id="UP000316079"/>
    </source>
</evidence>
<protein>
    <submittedName>
        <fullName evidence="2">Uncharacterized protein</fullName>
    </submittedName>
</protein>
<keyword evidence="3" id="KW-1185">Reference proteome</keyword>
<feature type="transmembrane region" description="Helical" evidence="1">
    <location>
        <begin position="6"/>
        <end position="26"/>
    </location>
</feature>
<comment type="caution">
    <text evidence="2">The sequence shown here is derived from an EMBL/GenBank/DDBJ whole genome shotgun (WGS) entry which is preliminary data.</text>
</comment>
<reference evidence="2 3" key="1">
    <citation type="journal article" date="2019" name="Sci. Data">
        <title>Hybrid genome assembly and annotation of Danionella translucida.</title>
        <authorList>
            <person name="Kadobianskyi M."/>
            <person name="Schulze L."/>
            <person name="Schuelke M."/>
            <person name="Judkewitz B."/>
        </authorList>
    </citation>
    <scope>NUCLEOTIDE SEQUENCE [LARGE SCALE GENOMIC DNA]</scope>
    <source>
        <strain evidence="2 3">Bolton</strain>
    </source>
</reference>
<proteinExistence type="predicted"/>
<dbReference type="EMBL" id="SRMA01027298">
    <property type="protein sequence ID" value="TRY56036.1"/>
    <property type="molecule type" value="Genomic_DNA"/>
</dbReference>
<dbReference type="AlphaFoldDB" id="A0A553MS73"/>
<gene>
    <name evidence="2" type="ORF">DNTS_013861</name>
</gene>
<keyword evidence="1" id="KW-0472">Membrane</keyword>
<evidence type="ECO:0000313" key="2">
    <source>
        <dbReference type="EMBL" id="TRY56036.1"/>
    </source>
</evidence>
<keyword evidence="1" id="KW-0812">Transmembrane</keyword>
<name>A0A553MS73_9TELE</name>
<dbReference type="Proteomes" id="UP000316079">
    <property type="component" value="Unassembled WGS sequence"/>
</dbReference>